<proteinExistence type="predicted"/>
<dbReference type="AlphaFoldDB" id="A0A0X3P4I6"/>
<protein>
    <submittedName>
        <fullName evidence="1">Uncharacterized protein</fullName>
    </submittedName>
</protein>
<reference evidence="1" key="1">
    <citation type="submission" date="2016-01" db="EMBL/GenBank/DDBJ databases">
        <title>Reference transcriptome for the parasite Schistocephalus solidus: insights into the molecular evolution of parasitism.</title>
        <authorList>
            <person name="Hebert F.O."/>
            <person name="Grambauer S."/>
            <person name="Barber I."/>
            <person name="Landry C.R."/>
            <person name="Aubin-Horth N."/>
        </authorList>
    </citation>
    <scope>NUCLEOTIDE SEQUENCE</scope>
</reference>
<organism evidence="1">
    <name type="scientific">Schistocephalus solidus</name>
    <name type="common">Tapeworm</name>
    <dbReference type="NCBI Taxonomy" id="70667"/>
    <lineage>
        <taxon>Eukaryota</taxon>
        <taxon>Metazoa</taxon>
        <taxon>Spiralia</taxon>
        <taxon>Lophotrochozoa</taxon>
        <taxon>Platyhelminthes</taxon>
        <taxon>Cestoda</taxon>
        <taxon>Eucestoda</taxon>
        <taxon>Diphyllobothriidea</taxon>
        <taxon>Diphyllobothriidae</taxon>
        <taxon>Schistocephalus</taxon>
    </lineage>
</organism>
<evidence type="ECO:0000313" key="1">
    <source>
        <dbReference type="EMBL" id="JAP46809.1"/>
    </source>
</evidence>
<accession>A0A0X3P4I6</accession>
<sequence>MVQGGGLSENTNKNNQQKSLFSKWPECGFFINKAAVYEFATLRGRHARGLTEFRLPLFHTHSMETFGAHGGRANTEHDLLHHAFIFSRQFVIPPIAFFGFWKNLGLKGVRQVNASVRRAGSPSKIQRHLEGFS</sequence>
<dbReference type="EMBL" id="GEEE01016416">
    <property type="protein sequence ID" value="JAP46809.1"/>
    <property type="molecule type" value="Transcribed_RNA"/>
</dbReference>
<gene>
    <name evidence="1" type="ORF">TR27709</name>
</gene>
<name>A0A0X3P4I6_SCHSO</name>